<dbReference type="AlphaFoldDB" id="T1J3F7"/>
<evidence type="ECO:0000313" key="1">
    <source>
        <dbReference type="EnsemblMetazoa" id="SMAR008122-PA"/>
    </source>
</evidence>
<dbReference type="STRING" id="126957.T1J3F7"/>
<organism evidence="1 2">
    <name type="scientific">Strigamia maritima</name>
    <name type="common">European centipede</name>
    <name type="synonym">Geophilus maritimus</name>
    <dbReference type="NCBI Taxonomy" id="126957"/>
    <lineage>
        <taxon>Eukaryota</taxon>
        <taxon>Metazoa</taxon>
        <taxon>Ecdysozoa</taxon>
        <taxon>Arthropoda</taxon>
        <taxon>Myriapoda</taxon>
        <taxon>Chilopoda</taxon>
        <taxon>Pleurostigmophora</taxon>
        <taxon>Geophilomorpha</taxon>
        <taxon>Linotaeniidae</taxon>
        <taxon>Strigamia</taxon>
    </lineage>
</organism>
<accession>T1J3F7</accession>
<dbReference type="EnsemblMetazoa" id="SMAR008122-RA">
    <property type="protein sequence ID" value="SMAR008122-PA"/>
    <property type="gene ID" value="SMAR008122"/>
</dbReference>
<dbReference type="EMBL" id="JH431826">
    <property type="status" value="NOT_ANNOTATED_CDS"/>
    <property type="molecule type" value="Genomic_DNA"/>
</dbReference>
<sequence>MTSEFSTFSCGTGTIIDASSLMRKCDEILEVSGEGGLSIAYSGVLLYVSSARGKLQLYRKKRIWTVKFRPDNRLRTSTELTLSRHISMPGYMKARSFFDNFVPPQAKVQIYFEDRGFLSFSFEDAKRDEEILRKMATIFEYFYNKNERHSRNLPIISHKNVFSKATKTKRKVIASAVPRLTPTTPRLSPIAPRLTPTAPRLSPTVLTAPTALTVLTASTAPTAPTVPTVPTVLTVPTAPTALTAPTAPTVPTAP</sequence>
<reference evidence="1" key="2">
    <citation type="submission" date="2015-02" db="UniProtKB">
        <authorList>
            <consortium name="EnsemblMetazoa"/>
        </authorList>
    </citation>
    <scope>IDENTIFICATION</scope>
</reference>
<proteinExistence type="predicted"/>
<keyword evidence="2" id="KW-1185">Reference proteome</keyword>
<evidence type="ECO:0000313" key="2">
    <source>
        <dbReference type="Proteomes" id="UP000014500"/>
    </source>
</evidence>
<dbReference type="HOGENOM" id="CLU_1096585_0_0_1"/>
<reference evidence="2" key="1">
    <citation type="submission" date="2011-05" db="EMBL/GenBank/DDBJ databases">
        <authorList>
            <person name="Richards S.R."/>
            <person name="Qu J."/>
            <person name="Jiang H."/>
            <person name="Jhangiani S.N."/>
            <person name="Agravi P."/>
            <person name="Goodspeed R."/>
            <person name="Gross S."/>
            <person name="Mandapat C."/>
            <person name="Jackson L."/>
            <person name="Mathew T."/>
            <person name="Pu L."/>
            <person name="Thornton R."/>
            <person name="Saada N."/>
            <person name="Wilczek-Boney K.B."/>
            <person name="Lee S."/>
            <person name="Kovar C."/>
            <person name="Wu Y."/>
            <person name="Scherer S.E."/>
            <person name="Worley K.C."/>
            <person name="Muzny D.M."/>
            <person name="Gibbs R."/>
        </authorList>
    </citation>
    <scope>NUCLEOTIDE SEQUENCE</scope>
    <source>
        <strain evidence="2">Brora</strain>
    </source>
</reference>
<protein>
    <submittedName>
        <fullName evidence="1">Uncharacterized protein</fullName>
    </submittedName>
</protein>
<name>T1J3F7_STRMM</name>
<dbReference type="Proteomes" id="UP000014500">
    <property type="component" value="Unassembled WGS sequence"/>
</dbReference>